<evidence type="ECO:0000256" key="1">
    <source>
        <dbReference type="ARBA" id="ARBA00017228"/>
    </source>
</evidence>
<gene>
    <name evidence="3" type="ORF">GCM10023335_52470</name>
</gene>
<dbReference type="SFLD" id="SFLDS00029">
    <property type="entry name" value="Radical_SAM"/>
    <property type="match status" value="1"/>
</dbReference>
<dbReference type="Pfam" id="PF04055">
    <property type="entry name" value="Radical_SAM"/>
    <property type="match status" value="1"/>
</dbReference>
<evidence type="ECO:0000259" key="2">
    <source>
        <dbReference type="PROSITE" id="PS51918"/>
    </source>
</evidence>
<organism evidence="3 4">
    <name type="scientific">Streptomyces siamensis</name>
    <dbReference type="NCBI Taxonomy" id="1274986"/>
    <lineage>
        <taxon>Bacteria</taxon>
        <taxon>Bacillati</taxon>
        <taxon>Actinomycetota</taxon>
        <taxon>Actinomycetes</taxon>
        <taxon>Kitasatosporales</taxon>
        <taxon>Streptomycetaceae</taxon>
        <taxon>Streptomyces</taxon>
    </lineage>
</organism>
<dbReference type="NCBIfam" id="NF006067">
    <property type="entry name" value="PRK08208.1"/>
    <property type="match status" value="1"/>
</dbReference>
<name>A0ABP9J695_9ACTN</name>
<dbReference type="PROSITE" id="PS51918">
    <property type="entry name" value="RADICAL_SAM"/>
    <property type="match status" value="1"/>
</dbReference>
<reference evidence="4" key="1">
    <citation type="journal article" date="2019" name="Int. J. Syst. Evol. Microbiol.">
        <title>The Global Catalogue of Microorganisms (GCM) 10K type strain sequencing project: providing services to taxonomists for standard genome sequencing and annotation.</title>
        <authorList>
            <consortium name="The Broad Institute Genomics Platform"/>
            <consortium name="The Broad Institute Genome Sequencing Center for Infectious Disease"/>
            <person name="Wu L."/>
            <person name="Ma J."/>
        </authorList>
    </citation>
    <scope>NUCLEOTIDE SEQUENCE [LARGE SCALE GENOMIC DNA]</scope>
    <source>
        <strain evidence="4">JCM 18409</strain>
    </source>
</reference>
<protein>
    <recommendedName>
        <fullName evidence="1">Heme chaperone HemW</fullName>
    </recommendedName>
</protein>
<dbReference type="Gene3D" id="3.30.750.200">
    <property type="match status" value="1"/>
</dbReference>
<dbReference type="RefSeq" id="WP_345654160.1">
    <property type="nucleotide sequence ID" value="NZ_BAABKB010000021.1"/>
</dbReference>
<dbReference type="Proteomes" id="UP001501759">
    <property type="component" value="Unassembled WGS sequence"/>
</dbReference>
<feature type="domain" description="Radical SAM core" evidence="2">
    <location>
        <begin position="38"/>
        <end position="276"/>
    </location>
</feature>
<dbReference type="InterPro" id="IPR034505">
    <property type="entry name" value="Coproporphyrinogen-III_oxidase"/>
</dbReference>
<dbReference type="InterPro" id="IPR058240">
    <property type="entry name" value="rSAM_sf"/>
</dbReference>
<comment type="caution">
    <text evidence="3">The sequence shown here is derived from an EMBL/GenBank/DDBJ whole genome shotgun (WGS) entry which is preliminary data.</text>
</comment>
<dbReference type="SFLD" id="SFLDG01065">
    <property type="entry name" value="anaerobic_coproporphyrinogen-I"/>
    <property type="match status" value="1"/>
</dbReference>
<dbReference type="SUPFAM" id="SSF102114">
    <property type="entry name" value="Radical SAM enzymes"/>
    <property type="match status" value="1"/>
</dbReference>
<dbReference type="SMART" id="SM00729">
    <property type="entry name" value="Elp3"/>
    <property type="match status" value="1"/>
</dbReference>
<accession>A0ABP9J695</accession>
<dbReference type="InterPro" id="IPR007197">
    <property type="entry name" value="rSAM"/>
</dbReference>
<dbReference type="EMBL" id="BAABKB010000021">
    <property type="protein sequence ID" value="GAA5021490.1"/>
    <property type="molecule type" value="Genomic_DNA"/>
</dbReference>
<sequence>MTTTHLTSPYQHYVYAYPHKTAYRRLPDRPALRSLWAAEDKSALSLYLHIPFCEVRCGFCNLFTRIGAPEGLTGAYLDALERQAGAVREALGDTDPVRFATAAFGGGTPTFLTAAELERLCDIAEHRMGADLRAIPLSVEASPATATADRLAVLAERGTTRLSLGVQSFVDSEARAAVRPQRRADVEAALARIRDARIPVLNIDLIYGIDGQTDQTWLRSLDAALAWQPEELYLYPLYVRPLTGLDRHRAEPGPDPAWDAQRLHLYRAGRDHLLARGYTQQSMRMFRRVDAPQQGADDYACQTDGMIGLGCGARSYTAGLHYSFDYAVGMHEIRGIIDDYVATSDFGRAEVGYRMDAYEARRRHLLQCLLQAEGLPVDDYRARFGNSPFDDFGAELHRLIDRGRLADTHTTHLRLTPEGLAHSDAIGPELFSPAVRSAMAAYERK</sequence>
<evidence type="ECO:0000313" key="3">
    <source>
        <dbReference type="EMBL" id="GAA5021490.1"/>
    </source>
</evidence>
<proteinExistence type="predicted"/>
<dbReference type="PANTHER" id="PTHR13932:SF5">
    <property type="entry name" value="RADICAL S-ADENOSYL METHIONINE DOMAIN-CONTAINING PROTEIN 1, MITOCHONDRIAL"/>
    <property type="match status" value="1"/>
</dbReference>
<dbReference type="InterPro" id="IPR006638">
    <property type="entry name" value="Elp3/MiaA/NifB-like_rSAM"/>
</dbReference>
<evidence type="ECO:0000313" key="4">
    <source>
        <dbReference type="Proteomes" id="UP001501759"/>
    </source>
</evidence>
<dbReference type="InterPro" id="IPR010723">
    <property type="entry name" value="HemN_C"/>
</dbReference>
<keyword evidence="4" id="KW-1185">Reference proteome</keyword>
<dbReference type="Pfam" id="PF06969">
    <property type="entry name" value="HemN_C"/>
    <property type="match status" value="1"/>
</dbReference>
<dbReference type="PANTHER" id="PTHR13932">
    <property type="entry name" value="COPROPORPHYRINIGEN III OXIDASE"/>
    <property type="match status" value="1"/>
</dbReference>